<dbReference type="Pfam" id="PF00208">
    <property type="entry name" value="ELFV_dehydrog"/>
    <property type="match status" value="1"/>
</dbReference>
<dbReference type="InterPro" id="IPR046346">
    <property type="entry name" value="Aminoacid_DH-like_N_sf"/>
</dbReference>
<gene>
    <name evidence="7" type="ORF">CLV71_12737</name>
</gene>
<evidence type="ECO:0000256" key="3">
    <source>
        <dbReference type="PIRNR" id="PIRNR000185"/>
    </source>
</evidence>
<comment type="similarity">
    <text evidence="1 3">Belongs to the Glu/Leu/Phe/Val dehydrogenases family.</text>
</comment>
<dbReference type="Gene3D" id="3.40.50.10860">
    <property type="entry name" value="Leucine Dehydrogenase, chain A, domain 1"/>
    <property type="match status" value="1"/>
</dbReference>
<comment type="caution">
    <text evidence="7">The sequence shown here is derived from an EMBL/GenBank/DDBJ whole genome shotgun (WGS) entry which is preliminary data.</text>
</comment>
<evidence type="ECO:0000256" key="4">
    <source>
        <dbReference type="PIRSR" id="PIRSR000185-1"/>
    </source>
</evidence>
<dbReference type="GO" id="GO:0004352">
    <property type="term" value="F:glutamate dehydrogenase (NAD+) activity"/>
    <property type="evidence" value="ECO:0007669"/>
    <property type="project" value="TreeGrafter"/>
</dbReference>
<dbReference type="PANTHER" id="PTHR11606:SF13">
    <property type="entry name" value="GLUTAMATE DEHYDROGENASE 1, MITOCHONDRIAL"/>
    <property type="match status" value="1"/>
</dbReference>
<dbReference type="SUPFAM" id="SSF51735">
    <property type="entry name" value="NAD(P)-binding Rossmann-fold domains"/>
    <property type="match status" value="1"/>
</dbReference>
<dbReference type="AlphaFoldDB" id="A0A4R7US95"/>
<dbReference type="PANTHER" id="PTHR11606">
    <property type="entry name" value="GLUTAMATE DEHYDROGENASE"/>
    <property type="match status" value="1"/>
</dbReference>
<dbReference type="PIRSF" id="PIRSF000185">
    <property type="entry name" value="Glu_DH"/>
    <property type="match status" value="1"/>
</dbReference>
<keyword evidence="2 3" id="KW-0560">Oxidoreductase</keyword>
<dbReference type="SUPFAM" id="SSF53223">
    <property type="entry name" value="Aminoacid dehydrogenase-like, N-terminal domain"/>
    <property type="match status" value="1"/>
</dbReference>
<sequence>MTAQLTPDSLLVESGTSPEAAIIWTDPVTGHRAYLVIDRLVRGLASGGLRMRPGCTFEEVRQLAAAMSVKEALHYNPSDRYIPMGGAKGGIDCDPAGAAAPGVLYRFLRFIRPYLERNWATGDDLGTSSETIDVTLAALGVANCVAPALRVVDDPVAALRRFTGAFAVTVDGIRLSELVGGCGVAESVLAAMDLDGVDRVGATAVVQGFGTMGGATARFLAEAGLRVVAITDALGTVANPHGLDVEAMLAARLPLGLMDRSKLRAGDQPLGVDAWLDVEADVLVPAATSYCVTEENQHRISARYIVEAANLPVTRYAEHHLAARGTVTLPDVVVNSGTNAWWWWTLFGDVAADAGESFAKVRSSLRALVQETLVLARQEQVPPRQAARLIADARFARLSERLNDTEAA</sequence>
<protein>
    <recommendedName>
        <fullName evidence="3">Glutamate dehydrogenase</fullName>
    </recommendedName>
</protein>
<dbReference type="Pfam" id="PF02812">
    <property type="entry name" value="ELFV_dehydrog_N"/>
    <property type="match status" value="1"/>
</dbReference>
<keyword evidence="8" id="KW-1185">Reference proteome</keyword>
<proteinExistence type="inferred from homology"/>
<dbReference type="InterPro" id="IPR033524">
    <property type="entry name" value="Glu/Leu/Phe/Val_DH_AS"/>
</dbReference>
<evidence type="ECO:0000256" key="2">
    <source>
        <dbReference type="ARBA" id="ARBA00023002"/>
    </source>
</evidence>
<dbReference type="InterPro" id="IPR036291">
    <property type="entry name" value="NAD(P)-bd_dom_sf"/>
</dbReference>
<feature type="site" description="Important for catalysis" evidence="5">
    <location>
        <position position="124"/>
    </location>
</feature>
<dbReference type="RefSeq" id="WP_133908927.1">
    <property type="nucleotide sequence ID" value="NZ_SOCP01000027.1"/>
</dbReference>
<dbReference type="GO" id="GO:0006538">
    <property type="term" value="P:L-glutamate catabolic process"/>
    <property type="evidence" value="ECO:0007669"/>
    <property type="project" value="TreeGrafter"/>
</dbReference>
<reference evidence="7 8" key="1">
    <citation type="submission" date="2019-03" db="EMBL/GenBank/DDBJ databases">
        <title>Genomic Encyclopedia of Archaeal and Bacterial Type Strains, Phase II (KMG-II): from individual species to whole genera.</title>
        <authorList>
            <person name="Goeker M."/>
        </authorList>
    </citation>
    <scope>NUCLEOTIDE SEQUENCE [LARGE SCALE GENOMIC DNA]</scope>
    <source>
        <strain evidence="7 8">DSM 45499</strain>
    </source>
</reference>
<dbReference type="PROSITE" id="PS00074">
    <property type="entry name" value="GLFV_DEHYDROGENASE"/>
    <property type="match status" value="1"/>
</dbReference>
<dbReference type="EMBL" id="SOCP01000027">
    <property type="protein sequence ID" value="TDV38594.1"/>
    <property type="molecule type" value="Genomic_DNA"/>
</dbReference>
<dbReference type="InterPro" id="IPR006097">
    <property type="entry name" value="Glu/Leu/Phe/Val/Trp_DH_dimer"/>
</dbReference>
<feature type="domain" description="Glutamate/phenylalanine/leucine/valine/L-tryptophan dehydrogenase C-terminal" evidence="6">
    <location>
        <begin position="176"/>
        <end position="403"/>
    </location>
</feature>
<feature type="active site" description="Proton donor" evidence="4">
    <location>
        <position position="88"/>
    </location>
</feature>
<evidence type="ECO:0000313" key="7">
    <source>
        <dbReference type="EMBL" id="TDV38594.1"/>
    </source>
</evidence>
<dbReference type="Proteomes" id="UP000294927">
    <property type="component" value="Unassembled WGS sequence"/>
</dbReference>
<organism evidence="7 8">
    <name type="scientific">Actinophytocola oryzae</name>
    <dbReference type="NCBI Taxonomy" id="502181"/>
    <lineage>
        <taxon>Bacteria</taxon>
        <taxon>Bacillati</taxon>
        <taxon>Actinomycetota</taxon>
        <taxon>Actinomycetes</taxon>
        <taxon>Pseudonocardiales</taxon>
        <taxon>Pseudonocardiaceae</taxon>
    </lineage>
</organism>
<dbReference type="SMART" id="SM00839">
    <property type="entry name" value="ELFV_dehydrog"/>
    <property type="match status" value="1"/>
</dbReference>
<dbReference type="OrthoDB" id="9803297at2"/>
<evidence type="ECO:0000313" key="8">
    <source>
        <dbReference type="Proteomes" id="UP000294927"/>
    </source>
</evidence>
<evidence type="ECO:0000256" key="1">
    <source>
        <dbReference type="ARBA" id="ARBA00006382"/>
    </source>
</evidence>
<name>A0A4R7US95_9PSEU</name>
<accession>A0A4R7US95</accession>
<dbReference type="InterPro" id="IPR014362">
    <property type="entry name" value="Glu_DH"/>
</dbReference>
<evidence type="ECO:0000256" key="5">
    <source>
        <dbReference type="PIRSR" id="PIRSR000185-3"/>
    </source>
</evidence>
<evidence type="ECO:0000259" key="6">
    <source>
        <dbReference type="SMART" id="SM00839"/>
    </source>
</evidence>
<dbReference type="Gene3D" id="3.40.50.720">
    <property type="entry name" value="NAD(P)-binding Rossmann-like Domain"/>
    <property type="match status" value="1"/>
</dbReference>
<dbReference type="InterPro" id="IPR006096">
    <property type="entry name" value="Glu/Leu/Phe/Val/Trp_DH_C"/>
</dbReference>